<dbReference type="AlphaFoldDB" id="A0A420W940"/>
<evidence type="ECO:0000256" key="6">
    <source>
        <dbReference type="ARBA" id="ARBA00023136"/>
    </source>
</evidence>
<feature type="transmembrane region" description="Helical" evidence="7">
    <location>
        <begin position="39"/>
        <end position="59"/>
    </location>
</feature>
<evidence type="ECO:0000256" key="1">
    <source>
        <dbReference type="ARBA" id="ARBA00004651"/>
    </source>
</evidence>
<evidence type="ECO:0000313" key="8">
    <source>
        <dbReference type="EMBL" id="RKQ63830.1"/>
    </source>
</evidence>
<evidence type="ECO:0000256" key="2">
    <source>
        <dbReference type="ARBA" id="ARBA00009784"/>
    </source>
</evidence>
<accession>A0A420W940</accession>
<dbReference type="RefSeq" id="WP_121170066.1">
    <property type="nucleotide sequence ID" value="NZ_RBIE01000001.1"/>
</dbReference>
<feature type="transmembrane region" description="Helical" evidence="7">
    <location>
        <begin position="65"/>
        <end position="87"/>
    </location>
</feature>
<evidence type="ECO:0000256" key="5">
    <source>
        <dbReference type="ARBA" id="ARBA00022989"/>
    </source>
</evidence>
<comment type="subcellular location">
    <subcellularLocation>
        <location evidence="1 7">Cell membrane</location>
        <topology evidence="1 7">Multi-pass membrane protein</topology>
    </subcellularLocation>
</comment>
<dbReference type="GO" id="GO:0005886">
    <property type="term" value="C:plasma membrane"/>
    <property type="evidence" value="ECO:0007669"/>
    <property type="project" value="UniProtKB-SubCell"/>
</dbReference>
<keyword evidence="6 7" id="KW-0472">Membrane</keyword>
<proteinExistence type="inferred from homology"/>
<evidence type="ECO:0000313" key="9">
    <source>
        <dbReference type="Proteomes" id="UP000280881"/>
    </source>
</evidence>
<feature type="transmembrane region" description="Helical" evidence="7">
    <location>
        <begin position="142"/>
        <end position="163"/>
    </location>
</feature>
<keyword evidence="4 7" id="KW-0812">Transmembrane</keyword>
<keyword evidence="5 7" id="KW-1133">Transmembrane helix</keyword>
<evidence type="ECO:0000256" key="3">
    <source>
        <dbReference type="ARBA" id="ARBA00022475"/>
    </source>
</evidence>
<dbReference type="PANTHER" id="PTHR33508">
    <property type="entry name" value="UPF0056 MEMBRANE PROTEIN YHCE"/>
    <property type="match status" value="1"/>
</dbReference>
<evidence type="ECO:0000256" key="4">
    <source>
        <dbReference type="ARBA" id="ARBA00022692"/>
    </source>
</evidence>
<evidence type="ECO:0000256" key="7">
    <source>
        <dbReference type="RuleBase" id="RU362048"/>
    </source>
</evidence>
<comment type="similarity">
    <text evidence="2 7">Belongs to the UPF0056 (MarC) family.</text>
</comment>
<sequence>MEFLKYFISLLVIVDPFFAAVIVSTIANSVTEVKSIGKGATLTFLVASLITILFGEAFLKLIGVSVFSIKIFGGLILLHMAFQMLQAHKPKTKHTDREEEAVYEKNNISVIPIGIPILFGPGAFTTLLIFREEASTLFSMLQLMLAVLSLAVIIYFSILNSLFFSKRLGPTGIGVMMRIFGLFTGALGSQFVVDGIKHLWMEGQ</sequence>
<keyword evidence="3" id="KW-1003">Cell membrane</keyword>
<name>A0A420W940_9BACT</name>
<feature type="transmembrane region" description="Helical" evidence="7">
    <location>
        <begin position="175"/>
        <end position="193"/>
    </location>
</feature>
<reference evidence="8 9" key="1">
    <citation type="submission" date="2018-10" db="EMBL/GenBank/DDBJ databases">
        <title>Genomic Encyclopedia of Type Strains, Phase IV (KMG-IV): sequencing the most valuable type-strain genomes for metagenomic binning, comparative biology and taxonomic classification.</title>
        <authorList>
            <person name="Goeker M."/>
        </authorList>
    </citation>
    <scope>NUCLEOTIDE SEQUENCE [LARGE SCALE GENOMIC DNA]</scope>
    <source>
        <strain evidence="8 9">DSM 15521</strain>
    </source>
</reference>
<dbReference type="EMBL" id="RBIE01000001">
    <property type="protein sequence ID" value="RKQ63830.1"/>
    <property type="molecule type" value="Genomic_DNA"/>
</dbReference>
<dbReference type="NCBIfam" id="TIGR00427">
    <property type="entry name" value="NAAT family transporter"/>
    <property type="match status" value="1"/>
</dbReference>
<comment type="caution">
    <text evidence="8">The sequence shown here is derived from an EMBL/GenBank/DDBJ whole genome shotgun (WGS) entry which is preliminary data.</text>
</comment>
<dbReference type="Proteomes" id="UP000280881">
    <property type="component" value="Unassembled WGS sequence"/>
</dbReference>
<dbReference type="PANTHER" id="PTHR33508:SF1">
    <property type="entry name" value="UPF0056 MEMBRANE PROTEIN YHCE"/>
    <property type="match status" value="1"/>
</dbReference>
<gene>
    <name evidence="8" type="ORF">C7457_0714</name>
</gene>
<organism evidence="8 9">
    <name type="scientific">Thermovibrio guaymasensis</name>
    <dbReference type="NCBI Taxonomy" id="240167"/>
    <lineage>
        <taxon>Bacteria</taxon>
        <taxon>Pseudomonadati</taxon>
        <taxon>Aquificota</taxon>
        <taxon>Aquificia</taxon>
        <taxon>Desulfurobacteriales</taxon>
        <taxon>Desulfurobacteriaceae</taxon>
        <taxon>Thermovibrio</taxon>
    </lineage>
</organism>
<dbReference type="InterPro" id="IPR002771">
    <property type="entry name" value="Multi_antbiot-R_MarC"/>
</dbReference>
<protein>
    <recommendedName>
        <fullName evidence="7">UPF0056 membrane protein</fullName>
    </recommendedName>
</protein>
<feature type="transmembrane region" description="Helical" evidence="7">
    <location>
        <begin position="108"/>
        <end position="130"/>
    </location>
</feature>
<dbReference type="OrthoDB" id="21094at2"/>
<keyword evidence="9" id="KW-1185">Reference proteome</keyword>
<feature type="transmembrane region" description="Helical" evidence="7">
    <location>
        <begin position="6"/>
        <end position="27"/>
    </location>
</feature>
<dbReference type="Pfam" id="PF01914">
    <property type="entry name" value="MarC"/>
    <property type="match status" value="1"/>
</dbReference>